<name>A0ACC2W8D5_9TREE</name>
<accession>A0ACC2W8D5</accession>
<evidence type="ECO:0000313" key="1">
    <source>
        <dbReference type="EMBL" id="KAJ9107464.1"/>
    </source>
</evidence>
<sequence>MDEPSQYALKKRTIRKNRQNMKQRRERGERDENEFRGPAKEFLKLELLQLLLRHQIRAVQEIWKLSNEIEVGSLVSPRQDHPAQLRVLSQVIARDVWLLVLSLYPLPEAPKPPESEQTQIDPLSAPKSTGGPLTGSTSFPINLQYSQSARSQPGSTLRNGHLPRSNTLPDIQSMAKKFDTQLHLNKVKGDRASRRNGISEKETSSTGSDDESSEEEQEDDNYGVDKELLKELSESSESSSTDEDEREKARESARQTGPGRKRTEKHWRHGRNLGANKVVTASVVLRILVISLWIMRVPVLLVDVMRAISEGRIPYLDFGRSTYIPNEIRQHMTKEMKGGGTWPKRCPEIDSFYKSVTVLVDKLERHRGIRMPDCNMPHVLWRLTKELGGTPSLYLHTLRLLQSVGLSMTVARPKHYSQAYHSQSEAKGKKSVPKGTPSEHEDAQGKAASEEEDLDMQLRSRRRLPSRRLAELCPVEVRLASAIIVVLKLVYGLDGEPRVPASWNDIACEFPTPSEWLDEMRIRVKGGWFRRHTLNRQPVDFAYKTAEEVDRFLTRASKVLLGASNRMADSQQVIDLFELDAAGLNIQPDEQDEILDSWKDFHRRATPNAPLDQQSSEGEEHANGSAGKSLLSGHSYRAYGWKGSEDDLPDELRLVVQAVAGALGVTSSAVLKELYALEVLVESASRKARGEIRRQRGRERKATSVGGRSKSERSERSGVSSFGDVSD</sequence>
<keyword evidence="2" id="KW-1185">Reference proteome</keyword>
<protein>
    <submittedName>
        <fullName evidence="1">Uncharacterized protein</fullName>
    </submittedName>
</protein>
<dbReference type="EMBL" id="JASBWT010000002">
    <property type="protein sequence ID" value="KAJ9107464.1"/>
    <property type="molecule type" value="Genomic_DNA"/>
</dbReference>
<reference evidence="1" key="1">
    <citation type="submission" date="2023-04" db="EMBL/GenBank/DDBJ databases">
        <title>Draft Genome sequencing of Naganishia species isolated from polar environments using Oxford Nanopore Technology.</title>
        <authorList>
            <person name="Leo P."/>
            <person name="Venkateswaran K."/>
        </authorList>
    </citation>
    <scope>NUCLEOTIDE SEQUENCE</scope>
    <source>
        <strain evidence="1">MNA-CCFEE 5423</strain>
    </source>
</reference>
<proteinExistence type="predicted"/>
<dbReference type="Proteomes" id="UP001227268">
    <property type="component" value="Unassembled WGS sequence"/>
</dbReference>
<gene>
    <name evidence="1" type="ORF">QFC21_000917</name>
</gene>
<organism evidence="1 2">
    <name type="scientific">Naganishia friedmannii</name>
    <dbReference type="NCBI Taxonomy" id="89922"/>
    <lineage>
        <taxon>Eukaryota</taxon>
        <taxon>Fungi</taxon>
        <taxon>Dikarya</taxon>
        <taxon>Basidiomycota</taxon>
        <taxon>Agaricomycotina</taxon>
        <taxon>Tremellomycetes</taxon>
        <taxon>Filobasidiales</taxon>
        <taxon>Filobasidiaceae</taxon>
        <taxon>Naganishia</taxon>
    </lineage>
</organism>
<evidence type="ECO:0000313" key="2">
    <source>
        <dbReference type="Proteomes" id="UP001227268"/>
    </source>
</evidence>
<comment type="caution">
    <text evidence="1">The sequence shown here is derived from an EMBL/GenBank/DDBJ whole genome shotgun (WGS) entry which is preliminary data.</text>
</comment>